<dbReference type="PANTHER" id="PTHR12197">
    <property type="entry name" value="HISTONE-LYSINE N-METHYLTRANSFERASE SMYD"/>
    <property type="match status" value="1"/>
</dbReference>
<dbReference type="InterPro" id="IPR001214">
    <property type="entry name" value="SET_dom"/>
</dbReference>
<dbReference type="Proteomes" id="UP000305948">
    <property type="component" value="Unassembled WGS sequence"/>
</dbReference>
<sequence length="507" mass="57494">MSFSHSAPSFDISSYPQVTVRSLDNDERKGRGLFASTAFEPGQLILKERPILHTAYPEARAFTPTSDLEIPYDWQRLLYLYAFYRTHNLQSGVLDGILTELSVDGVCSDLARDADPDREREFREWADDWVEWYNAQNASSQWRPTSEEMFRLIAILETNSHSRDEDDMRDLRDPRTDAADTTNVAMFSNLPVPGEEEEEEEIKDEACGLWVIASMLNHSCLPNCTVFIPPTKRSGAEPMLYLRCIRPVAAGDELLVSYHDEEFLPTLDRRAMLMPRGFECHCALCEGAVREYMRGAVCPGPGCDGICCPVKVGGQMGWVCHLCNGVLSDRQVSDLEAKEEQWMSEWEHILAMTLGDTPTDQCTHLLAYQVLNHYSQPFPPPSQPLPCPPPSFLSPMHPTHSHIYTFLKFILFENSVWLRQHFGDDGVRGVLRAMLSAVQTALGSLNDGGNSVNVSEERRVLGYWVVKEAERQLGRVASVDDRMRWESIREEGLVIWQVGMRYLCSTD</sequence>
<dbReference type="SMART" id="SM00317">
    <property type="entry name" value="SET"/>
    <property type="match status" value="1"/>
</dbReference>
<proteinExistence type="predicted"/>
<dbReference type="AlphaFoldDB" id="A0A5C3MUJ1"/>
<dbReference type="Pfam" id="PF00856">
    <property type="entry name" value="SET"/>
    <property type="match status" value="1"/>
</dbReference>
<evidence type="ECO:0000313" key="3">
    <source>
        <dbReference type="Proteomes" id="UP000305948"/>
    </source>
</evidence>
<dbReference type="InterPro" id="IPR046341">
    <property type="entry name" value="SET_dom_sf"/>
</dbReference>
<dbReference type="STRING" id="5364.A0A5C3MUJ1"/>
<evidence type="ECO:0000313" key="2">
    <source>
        <dbReference type="EMBL" id="TFK48974.1"/>
    </source>
</evidence>
<dbReference type="EMBL" id="ML213517">
    <property type="protein sequence ID" value="TFK48974.1"/>
    <property type="molecule type" value="Genomic_DNA"/>
</dbReference>
<gene>
    <name evidence="2" type="ORF">OE88DRAFT_1809860</name>
</gene>
<dbReference type="InterPro" id="IPR050869">
    <property type="entry name" value="H3K4_H4K5_MeTrfase"/>
</dbReference>
<feature type="domain" description="SET" evidence="1">
    <location>
        <begin position="16"/>
        <end position="259"/>
    </location>
</feature>
<dbReference type="PANTHER" id="PTHR12197:SF251">
    <property type="entry name" value="EG:BACR7C10.4 PROTEIN"/>
    <property type="match status" value="1"/>
</dbReference>
<organism evidence="2 3">
    <name type="scientific">Heliocybe sulcata</name>
    <dbReference type="NCBI Taxonomy" id="5364"/>
    <lineage>
        <taxon>Eukaryota</taxon>
        <taxon>Fungi</taxon>
        <taxon>Dikarya</taxon>
        <taxon>Basidiomycota</taxon>
        <taxon>Agaricomycotina</taxon>
        <taxon>Agaricomycetes</taxon>
        <taxon>Gloeophyllales</taxon>
        <taxon>Gloeophyllaceae</taxon>
        <taxon>Heliocybe</taxon>
    </lineage>
</organism>
<dbReference type="PROSITE" id="PS50280">
    <property type="entry name" value="SET"/>
    <property type="match status" value="1"/>
</dbReference>
<dbReference type="GO" id="GO:0005634">
    <property type="term" value="C:nucleus"/>
    <property type="evidence" value="ECO:0007669"/>
    <property type="project" value="TreeGrafter"/>
</dbReference>
<dbReference type="CDD" id="cd20071">
    <property type="entry name" value="SET_SMYD"/>
    <property type="match status" value="1"/>
</dbReference>
<dbReference type="OrthoDB" id="3239242at2759"/>
<reference evidence="2 3" key="1">
    <citation type="journal article" date="2019" name="Nat. Ecol. Evol.">
        <title>Megaphylogeny resolves global patterns of mushroom evolution.</title>
        <authorList>
            <person name="Varga T."/>
            <person name="Krizsan K."/>
            <person name="Foldi C."/>
            <person name="Dima B."/>
            <person name="Sanchez-Garcia M."/>
            <person name="Sanchez-Ramirez S."/>
            <person name="Szollosi G.J."/>
            <person name="Szarkandi J.G."/>
            <person name="Papp V."/>
            <person name="Albert L."/>
            <person name="Andreopoulos W."/>
            <person name="Angelini C."/>
            <person name="Antonin V."/>
            <person name="Barry K.W."/>
            <person name="Bougher N.L."/>
            <person name="Buchanan P."/>
            <person name="Buyck B."/>
            <person name="Bense V."/>
            <person name="Catcheside P."/>
            <person name="Chovatia M."/>
            <person name="Cooper J."/>
            <person name="Damon W."/>
            <person name="Desjardin D."/>
            <person name="Finy P."/>
            <person name="Geml J."/>
            <person name="Haridas S."/>
            <person name="Hughes K."/>
            <person name="Justo A."/>
            <person name="Karasinski D."/>
            <person name="Kautmanova I."/>
            <person name="Kiss B."/>
            <person name="Kocsube S."/>
            <person name="Kotiranta H."/>
            <person name="LaButti K.M."/>
            <person name="Lechner B.E."/>
            <person name="Liimatainen K."/>
            <person name="Lipzen A."/>
            <person name="Lukacs Z."/>
            <person name="Mihaltcheva S."/>
            <person name="Morgado L.N."/>
            <person name="Niskanen T."/>
            <person name="Noordeloos M.E."/>
            <person name="Ohm R.A."/>
            <person name="Ortiz-Santana B."/>
            <person name="Ovrebo C."/>
            <person name="Racz N."/>
            <person name="Riley R."/>
            <person name="Savchenko A."/>
            <person name="Shiryaev A."/>
            <person name="Soop K."/>
            <person name="Spirin V."/>
            <person name="Szebenyi C."/>
            <person name="Tomsovsky M."/>
            <person name="Tulloss R.E."/>
            <person name="Uehling J."/>
            <person name="Grigoriev I.V."/>
            <person name="Vagvolgyi C."/>
            <person name="Papp T."/>
            <person name="Martin F.M."/>
            <person name="Miettinen O."/>
            <person name="Hibbett D.S."/>
            <person name="Nagy L.G."/>
        </authorList>
    </citation>
    <scope>NUCLEOTIDE SEQUENCE [LARGE SCALE GENOMIC DNA]</scope>
    <source>
        <strain evidence="2 3">OMC1185</strain>
    </source>
</reference>
<keyword evidence="3" id="KW-1185">Reference proteome</keyword>
<evidence type="ECO:0000259" key="1">
    <source>
        <dbReference type="PROSITE" id="PS50280"/>
    </source>
</evidence>
<dbReference type="SUPFAM" id="SSF82199">
    <property type="entry name" value="SET domain"/>
    <property type="match status" value="1"/>
</dbReference>
<accession>A0A5C3MUJ1</accession>
<name>A0A5C3MUJ1_9AGAM</name>
<protein>
    <submittedName>
        <fullName evidence="2">SET domain-containing protein</fullName>
    </submittedName>
</protein>
<dbReference type="Gene3D" id="2.170.270.10">
    <property type="entry name" value="SET domain"/>
    <property type="match status" value="1"/>
</dbReference>